<reference evidence="2" key="1">
    <citation type="submission" date="2019-11" db="UniProtKB">
        <authorList>
            <consortium name="WormBaseParasite"/>
        </authorList>
    </citation>
    <scope>IDENTIFICATION</scope>
</reference>
<feature type="compositionally biased region" description="Basic residues" evidence="1">
    <location>
        <begin position="263"/>
        <end position="272"/>
    </location>
</feature>
<dbReference type="AlphaFoldDB" id="A0A5K3EJK6"/>
<protein>
    <submittedName>
        <fullName evidence="2">Nardilysin-like</fullName>
    </submittedName>
</protein>
<dbReference type="InterPro" id="IPR029063">
    <property type="entry name" value="SAM-dependent_MTases_sf"/>
</dbReference>
<accession>A0A5K3EJK6</accession>
<name>A0A5K3EJK6_MESCO</name>
<dbReference type="PANTHER" id="PTHR14663">
    <property type="entry name" value="METHYLTRANSFERASE NSUN7-RELATED"/>
    <property type="match status" value="1"/>
</dbReference>
<dbReference type="Gene3D" id="3.40.50.150">
    <property type="entry name" value="Vaccinia Virus protein VP39"/>
    <property type="match status" value="1"/>
</dbReference>
<dbReference type="PANTHER" id="PTHR14663:SF2">
    <property type="entry name" value="METHYLTRANSFERASE NSUN7-RELATED"/>
    <property type="match status" value="1"/>
</dbReference>
<dbReference type="InterPro" id="IPR042620">
    <property type="entry name" value="NSUN7"/>
</dbReference>
<dbReference type="WBParaSite" id="MCU_000652-RC">
    <property type="protein sequence ID" value="MCU_000652-RC"/>
    <property type="gene ID" value="MCU_000652"/>
</dbReference>
<evidence type="ECO:0000313" key="2">
    <source>
        <dbReference type="WBParaSite" id="MCU_000652-RC"/>
    </source>
</evidence>
<sequence length="272" mass="30708">MIVNNPNSWNGIHLEGLLMNKFPTITPIPTIRLVRQPKENEDPKMIVRSGCKSTRLITDEFVTINPSADIYKNLRHIVIEAVDMKTAVVNPIDYLDSENEELAMLKDNWTLKDNPQYVTKRLESLSKNMANLKHALKFNQVRTVIFVSHSADTEESNVMVQKCVEFVNRALQREAESNATPSRPVTSVPGFVCRLPNLPCLLEAEERLKEGNPTIVNEARCIRFPPSNKHNGFFIACLKKELLLVTQPELPPDDEEKGAAVPKKAKKAKKGK</sequence>
<feature type="region of interest" description="Disordered" evidence="1">
    <location>
        <begin position="249"/>
        <end position="272"/>
    </location>
</feature>
<proteinExistence type="predicted"/>
<organism evidence="2">
    <name type="scientific">Mesocestoides corti</name>
    <name type="common">Flatworm</name>
    <dbReference type="NCBI Taxonomy" id="53468"/>
    <lineage>
        <taxon>Eukaryota</taxon>
        <taxon>Metazoa</taxon>
        <taxon>Spiralia</taxon>
        <taxon>Lophotrochozoa</taxon>
        <taxon>Platyhelminthes</taxon>
        <taxon>Cestoda</taxon>
        <taxon>Eucestoda</taxon>
        <taxon>Cyclophyllidea</taxon>
        <taxon>Mesocestoididae</taxon>
        <taxon>Mesocestoides</taxon>
    </lineage>
</organism>
<evidence type="ECO:0000256" key="1">
    <source>
        <dbReference type="SAM" id="MobiDB-lite"/>
    </source>
</evidence>